<dbReference type="AlphaFoldDB" id="A0A4P9X6V2"/>
<evidence type="ECO:0000313" key="4">
    <source>
        <dbReference type="EMBL" id="RKP00915.1"/>
    </source>
</evidence>
<reference evidence="3" key="3">
    <citation type="submission" date="2018-08" db="EMBL/GenBank/DDBJ databases">
        <title>Leveraging single-cell genomics to expand the Fungal Tree of Life.</title>
        <authorList>
            <consortium name="DOE Joint Genome Institute"/>
            <person name="Ahrendt S.R."/>
            <person name="Quandt C.A."/>
            <person name="Ciobanu D."/>
            <person name="Clum A."/>
            <person name="Salamov A."/>
            <person name="Andreopoulos B."/>
            <person name="Cheng J.-F."/>
            <person name="Woyke T."/>
            <person name="Pelin A."/>
            <person name="Henrissat B."/>
            <person name="Reynolds N."/>
            <person name="Benny G.L."/>
            <person name="Smith M.E."/>
            <person name="James T.Y."/>
            <person name="Grigoriev I.V."/>
        </authorList>
    </citation>
    <scope>NUCLEOTIDE SEQUENCE</scope>
    <source>
        <strain evidence="3">ATCC 52028</strain>
    </source>
</reference>
<reference evidence="4" key="2">
    <citation type="submission" date="2018-04" db="EMBL/GenBank/DDBJ databases">
        <title>Leveraging single-cell genomics to expand the Fungal Tree of Life.</title>
        <authorList>
            <consortium name="DOE Joint Genome Institute"/>
            <person name="Ahrendt S.R."/>
            <person name="Quandt C.A."/>
            <person name="Ciobanu D."/>
            <person name="Clum A."/>
            <person name="Salamov A."/>
            <person name="Andreopoulos B."/>
            <person name="Cheng J.-F."/>
            <person name="Woyke T."/>
            <person name="Pelin A."/>
            <person name="Henrissat B."/>
            <person name="Benny G.L."/>
            <person name="Smith M.E."/>
            <person name="James T.Y."/>
            <person name="Grigoriev I.V."/>
        </authorList>
    </citation>
    <scope>NUCLEOTIDE SEQUENCE</scope>
    <source>
        <strain evidence="4">ATCC 52028</strain>
    </source>
</reference>
<dbReference type="Proteomes" id="UP000274922">
    <property type="component" value="Unassembled WGS sequence"/>
</dbReference>
<accession>A0A4P9X6V2</accession>
<evidence type="ECO:0000313" key="5">
    <source>
        <dbReference type="Proteomes" id="UP000268535"/>
    </source>
</evidence>
<dbReference type="PANTHER" id="PTHR46421:SF1">
    <property type="entry name" value="PROGRAMMED CELL DEATH PROTEIN 2-LIKE"/>
    <property type="match status" value="1"/>
</dbReference>
<organism evidence="4 6">
    <name type="scientific">Caulochytrium protostelioides</name>
    <dbReference type="NCBI Taxonomy" id="1555241"/>
    <lineage>
        <taxon>Eukaryota</taxon>
        <taxon>Fungi</taxon>
        <taxon>Fungi incertae sedis</taxon>
        <taxon>Chytridiomycota</taxon>
        <taxon>Chytridiomycota incertae sedis</taxon>
        <taxon>Chytridiomycetes</taxon>
        <taxon>Caulochytriales</taxon>
        <taxon>Caulochytriaceae</taxon>
        <taxon>Caulochytrium</taxon>
    </lineage>
</organism>
<sequence>MEIAYPASSGPVPSAEDTDLYHDKVGGQPIWPSAVAPAVSDVDAVHQAASVPPPPTWLPCALCNAPLALVLQCTTPSSRPDYQRWLYLFGCNAVYCSSKPQSWRLVRCMRPVAATTAAATNATGSRTDVGATDAGGSGASVEVPRSLVDQLAMLSLGPSSTAGGAAASASASAATPKMTIKLKSRDEATMVPVTLPTPAPSPSPSPVPSTKVTLPAETPSVAAPPAATLTTTKLDRLEELLAARKQANKPTLTSLGRSSKSASTASLAASPLCLGGAAPTNSALRDAALLPLSSSDAPAAAAESEDAIATAEATAAATAAAAAAALDASRKAWFQAAVFPCHSLEFFASEETDSSTGPPPTASANPLVLSKAVAAAASSGNDKDWSGEVYEQGYPSTMSKVFRKFQKAMSADPEQAMRYHPFAYRAKATPLWFENPAPALAWLQRERAGVCPHCQAPRFFEAQLMPAMLQLLPTPPAAAAAAAAASASADGASVAALAINRATKGKGHAKDARNVGQLTSSLHRLMAGMNWGTVLLYTCSRDCLPSYHGGQHDASARSRGKGHARGMAAEAGVHYILEAAFPQSEPEFAI</sequence>
<feature type="domain" description="Programmed cell death protein 2 C-terminal" evidence="2">
    <location>
        <begin position="400"/>
        <end position="545"/>
    </location>
</feature>
<feature type="region of interest" description="Disordered" evidence="1">
    <location>
        <begin position="183"/>
        <end position="230"/>
    </location>
</feature>
<evidence type="ECO:0000313" key="3">
    <source>
        <dbReference type="EMBL" id="RKO97266.1"/>
    </source>
</evidence>
<keyword evidence="6" id="KW-1185">Reference proteome</keyword>
<feature type="compositionally biased region" description="Pro residues" evidence="1">
    <location>
        <begin position="195"/>
        <end position="207"/>
    </location>
</feature>
<dbReference type="EMBL" id="ML014193">
    <property type="protein sequence ID" value="RKP00915.1"/>
    <property type="molecule type" value="Genomic_DNA"/>
</dbReference>
<dbReference type="Proteomes" id="UP000268535">
    <property type="component" value="Unassembled WGS sequence"/>
</dbReference>
<evidence type="ECO:0000256" key="1">
    <source>
        <dbReference type="SAM" id="MobiDB-lite"/>
    </source>
</evidence>
<evidence type="ECO:0000259" key="2">
    <source>
        <dbReference type="Pfam" id="PF04194"/>
    </source>
</evidence>
<dbReference type="GO" id="GO:0005737">
    <property type="term" value="C:cytoplasm"/>
    <property type="evidence" value="ECO:0007669"/>
    <property type="project" value="InterPro"/>
</dbReference>
<evidence type="ECO:0000313" key="6">
    <source>
        <dbReference type="Proteomes" id="UP000274922"/>
    </source>
</evidence>
<dbReference type="EMBL" id="ML009336">
    <property type="protein sequence ID" value="RKO97266.1"/>
    <property type="molecule type" value="Genomic_DNA"/>
</dbReference>
<name>A0A4P9X6V2_9FUNG</name>
<feature type="compositionally biased region" description="Low complexity" evidence="1">
    <location>
        <begin position="208"/>
        <end position="230"/>
    </location>
</feature>
<dbReference type="STRING" id="1555241.A0A4P9X6V2"/>
<dbReference type="OrthoDB" id="443682at2759"/>
<dbReference type="InterPro" id="IPR007320">
    <property type="entry name" value="PDCD2_C"/>
</dbReference>
<protein>
    <recommendedName>
        <fullName evidence="2">Programmed cell death protein 2 C-terminal domain-containing protein</fullName>
    </recommendedName>
</protein>
<dbReference type="InterPro" id="IPR052815">
    <property type="entry name" value="PDCD2-like_regulator"/>
</dbReference>
<proteinExistence type="predicted"/>
<reference evidence="5 6" key="1">
    <citation type="journal article" date="2018" name="Nat. Microbiol.">
        <title>Leveraging single-cell genomics to expand the fungal tree of life.</title>
        <authorList>
            <person name="Ahrendt S.R."/>
            <person name="Quandt C.A."/>
            <person name="Ciobanu D."/>
            <person name="Clum A."/>
            <person name="Salamov A."/>
            <person name="Andreopoulos B."/>
            <person name="Cheng J.F."/>
            <person name="Woyke T."/>
            <person name="Pelin A."/>
            <person name="Henrissat B."/>
            <person name="Reynolds N.K."/>
            <person name="Benny G.L."/>
            <person name="Smith M.E."/>
            <person name="James T.Y."/>
            <person name="Grigoriev I.V."/>
        </authorList>
    </citation>
    <scope>NUCLEOTIDE SEQUENCE [LARGE SCALE GENOMIC DNA]</scope>
    <source>
        <strain evidence="5 6">ATCC 52028</strain>
    </source>
</reference>
<dbReference type="PANTHER" id="PTHR46421">
    <property type="entry name" value="PROGRAMMED CELL DEATH PROTEIN 2-LIKE"/>
    <property type="match status" value="1"/>
</dbReference>
<gene>
    <name evidence="3" type="ORF">CAUPRSCDRAFT_11054</name>
    <name evidence="4" type="ORF">CXG81DRAFT_26404</name>
</gene>
<dbReference type="Pfam" id="PF04194">
    <property type="entry name" value="PDCD2_C"/>
    <property type="match status" value="1"/>
</dbReference>